<sequence length="155" mass="17739">MLAQLGRDVKRVQHGFAPRFGRLVAILVDFASMAETHYTIDAVTALEKHNAKKLSNLGDTKNIRLPNLQGSCKAWRTEHLDCSVPIPLLSRLWTMDEQILTWLPQAVTRAINLWRFFESRYVNMNRLYLFGPRTLDLHRVADCLGDFVDTPFPGS</sequence>
<dbReference type="Proteomes" id="UP000055045">
    <property type="component" value="Unassembled WGS sequence"/>
</dbReference>
<accession>A0A101MIV1</accession>
<proteinExistence type="predicted"/>
<organism evidence="1 2">
    <name type="scientific">Penicillium freii</name>
    <dbReference type="NCBI Taxonomy" id="48697"/>
    <lineage>
        <taxon>Eukaryota</taxon>
        <taxon>Fungi</taxon>
        <taxon>Dikarya</taxon>
        <taxon>Ascomycota</taxon>
        <taxon>Pezizomycotina</taxon>
        <taxon>Eurotiomycetes</taxon>
        <taxon>Eurotiomycetidae</taxon>
        <taxon>Eurotiales</taxon>
        <taxon>Aspergillaceae</taxon>
        <taxon>Penicillium</taxon>
    </lineage>
</organism>
<dbReference type="AlphaFoldDB" id="A0A101MIV1"/>
<name>A0A101MIV1_PENFR</name>
<dbReference type="EMBL" id="LLXE01000143">
    <property type="protein sequence ID" value="KUM61225.1"/>
    <property type="molecule type" value="Genomic_DNA"/>
</dbReference>
<gene>
    <name evidence="1" type="ORF">ACN42_g5890</name>
</gene>
<comment type="caution">
    <text evidence="1">The sequence shown here is derived from an EMBL/GenBank/DDBJ whole genome shotgun (WGS) entry which is preliminary data.</text>
</comment>
<evidence type="ECO:0000313" key="2">
    <source>
        <dbReference type="Proteomes" id="UP000055045"/>
    </source>
</evidence>
<evidence type="ECO:0000313" key="1">
    <source>
        <dbReference type="EMBL" id="KUM61225.1"/>
    </source>
</evidence>
<keyword evidence="2" id="KW-1185">Reference proteome</keyword>
<protein>
    <submittedName>
        <fullName evidence="1">Uncharacterized protein</fullName>
    </submittedName>
</protein>
<reference evidence="1 2" key="1">
    <citation type="submission" date="2015-10" db="EMBL/GenBank/DDBJ databases">
        <title>Genome sequencing of Penicillium freii.</title>
        <authorList>
            <person name="Nguyen H.D."/>
            <person name="Visagie C.M."/>
            <person name="Seifert K.A."/>
        </authorList>
    </citation>
    <scope>NUCLEOTIDE SEQUENCE [LARGE SCALE GENOMIC DNA]</scope>
    <source>
        <strain evidence="1 2">DAOM 242723</strain>
    </source>
</reference>